<dbReference type="EMBL" id="CP097463">
    <property type="protein sequence ID" value="WAX59197.1"/>
    <property type="molecule type" value="Genomic_DNA"/>
</dbReference>
<dbReference type="PROSITE" id="PS51462">
    <property type="entry name" value="NUDIX"/>
    <property type="match status" value="1"/>
</dbReference>
<gene>
    <name evidence="8" type="ORF">M6B22_10645</name>
</gene>
<name>A0ABY7K6F6_9ACTN</name>
<keyword evidence="5" id="KW-0460">Magnesium</keyword>
<evidence type="ECO:0000259" key="7">
    <source>
        <dbReference type="PROSITE" id="PS51462"/>
    </source>
</evidence>
<keyword evidence="9" id="KW-1185">Reference proteome</keyword>
<evidence type="ECO:0000313" key="9">
    <source>
        <dbReference type="Proteomes" id="UP001164693"/>
    </source>
</evidence>
<dbReference type="InterPro" id="IPR039121">
    <property type="entry name" value="NUDT19"/>
</dbReference>
<sequence>MSDVPIRDAATVVLLRDGTAGIEAWLLTRVREMVFAAGMSVFPGGRVDEADVDLPFAPGAGAEVAERYGVDERHARALLGAAVRETFEEAAVLLTSPVADLSGARADVEAGRVSFGELLRGNGLRIDAEALRPWSRWITPPGEVRRYDTRFFVGALPDGAEAQDVTSESSSAGWVGVGEALEQVQRGERGMLPPTVATLASLAPFRTVEQALDAAPGRSLDAISPTIRADGEKVIATLPDGSEFELPKALFR</sequence>
<organism evidence="8 9">
    <name type="scientific">Jatrophihabitans cynanchi</name>
    <dbReference type="NCBI Taxonomy" id="2944128"/>
    <lineage>
        <taxon>Bacteria</taxon>
        <taxon>Bacillati</taxon>
        <taxon>Actinomycetota</taxon>
        <taxon>Actinomycetes</taxon>
        <taxon>Jatrophihabitantales</taxon>
        <taxon>Jatrophihabitantaceae</taxon>
        <taxon>Jatrophihabitans</taxon>
    </lineage>
</organism>
<keyword evidence="4" id="KW-0378">Hydrolase</keyword>
<evidence type="ECO:0000256" key="4">
    <source>
        <dbReference type="ARBA" id="ARBA00022801"/>
    </source>
</evidence>
<dbReference type="Proteomes" id="UP001164693">
    <property type="component" value="Chromosome"/>
</dbReference>
<proteinExistence type="predicted"/>
<keyword evidence="6" id="KW-0464">Manganese</keyword>
<evidence type="ECO:0000256" key="5">
    <source>
        <dbReference type="ARBA" id="ARBA00022842"/>
    </source>
</evidence>
<reference evidence="8" key="1">
    <citation type="submission" date="2022-05" db="EMBL/GenBank/DDBJ databases">
        <title>Jatrophihabitans sp. SB3-54 whole genome sequence.</title>
        <authorList>
            <person name="Suh M.K."/>
            <person name="Eom M.K."/>
            <person name="Kim J.S."/>
            <person name="Kim H.S."/>
            <person name="Do H.E."/>
            <person name="Shin Y.K."/>
            <person name="Lee J.-S."/>
        </authorList>
    </citation>
    <scope>NUCLEOTIDE SEQUENCE</scope>
    <source>
        <strain evidence="8">SB3-54</strain>
    </source>
</reference>
<comment type="cofactor">
    <cofactor evidence="2">
        <name>Mg(2+)</name>
        <dbReference type="ChEBI" id="CHEBI:18420"/>
    </cofactor>
</comment>
<dbReference type="SUPFAM" id="SSF55811">
    <property type="entry name" value="Nudix"/>
    <property type="match status" value="1"/>
</dbReference>
<dbReference type="PANTHER" id="PTHR12318:SF0">
    <property type="entry name" value="ACYL-COENZYME A DIPHOSPHATASE NUDT19"/>
    <property type="match status" value="1"/>
</dbReference>
<evidence type="ECO:0000256" key="3">
    <source>
        <dbReference type="ARBA" id="ARBA00022723"/>
    </source>
</evidence>
<evidence type="ECO:0000256" key="1">
    <source>
        <dbReference type="ARBA" id="ARBA00001936"/>
    </source>
</evidence>
<evidence type="ECO:0000256" key="2">
    <source>
        <dbReference type="ARBA" id="ARBA00001946"/>
    </source>
</evidence>
<dbReference type="InterPro" id="IPR000086">
    <property type="entry name" value="NUDIX_hydrolase_dom"/>
</dbReference>
<comment type="cofactor">
    <cofactor evidence="1">
        <name>Mn(2+)</name>
        <dbReference type="ChEBI" id="CHEBI:29035"/>
    </cofactor>
</comment>
<dbReference type="Gene3D" id="3.90.79.10">
    <property type="entry name" value="Nucleoside Triphosphate Pyrophosphohydrolase"/>
    <property type="match status" value="1"/>
</dbReference>
<dbReference type="RefSeq" id="WP_269445738.1">
    <property type="nucleotide sequence ID" value="NZ_CP097463.1"/>
</dbReference>
<evidence type="ECO:0000256" key="6">
    <source>
        <dbReference type="ARBA" id="ARBA00023211"/>
    </source>
</evidence>
<evidence type="ECO:0000313" key="8">
    <source>
        <dbReference type="EMBL" id="WAX59197.1"/>
    </source>
</evidence>
<dbReference type="CDD" id="cd18870">
    <property type="entry name" value="NUDIX_AcylCoAdiphos_Nudt19"/>
    <property type="match status" value="1"/>
</dbReference>
<feature type="domain" description="Nudix hydrolase" evidence="7">
    <location>
        <begin position="5"/>
        <end position="197"/>
    </location>
</feature>
<dbReference type="InterPro" id="IPR015797">
    <property type="entry name" value="NUDIX_hydrolase-like_dom_sf"/>
</dbReference>
<dbReference type="PANTHER" id="PTHR12318">
    <property type="entry name" value="TESTOSTERONE-REGULATED PROTEIN RP2"/>
    <property type="match status" value="1"/>
</dbReference>
<protein>
    <recommendedName>
        <fullName evidence="7">Nudix hydrolase domain-containing protein</fullName>
    </recommendedName>
</protein>
<accession>A0ABY7K6F6</accession>
<keyword evidence="3" id="KW-0479">Metal-binding</keyword>